<keyword evidence="1" id="KW-0732">Signal</keyword>
<keyword evidence="5" id="KW-1185">Reference proteome</keyword>
<feature type="domain" description="Soluble ligand binding" evidence="3">
    <location>
        <begin position="116"/>
        <end position="162"/>
    </location>
</feature>
<dbReference type="KEGG" id="vbl:L21SP4_01937"/>
<dbReference type="Pfam" id="PF10531">
    <property type="entry name" value="SLBB"/>
    <property type="match status" value="1"/>
</dbReference>
<dbReference type="InterPro" id="IPR019554">
    <property type="entry name" value="Soluble_ligand-bd"/>
</dbReference>
<dbReference type="OrthoDB" id="9789876at2"/>
<dbReference type="InterPro" id="IPR049712">
    <property type="entry name" value="Poly_export"/>
</dbReference>
<dbReference type="RefSeq" id="WP_082116671.1">
    <property type="nucleotide sequence ID" value="NZ_CP010904.1"/>
</dbReference>
<evidence type="ECO:0000259" key="3">
    <source>
        <dbReference type="Pfam" id="PF10531"/>
    </source>
</evidence>
<dbReference type="GO" id="GO:0015159">
    <property type="term" value="F:polysaccharide transmembrane transporter activity"/>
    <property type="evidence" value="ECO:0007669"/>
    <property type="project" value="InterPro"/>
</dbReference>
<dbReference type="PROSITE" id="PS51257">
    <property type="entry name" value="PROKAR_LIPOPROTEIN"/>
    <property type="match status" value="1"/>
</dbReference>
<reference evidence="5" key="1">
    <citation type="submission" date="2015-02" db="EMBL/GenBank/DDBJ databases">
        <title>Description and complete genome sequence of the first cultured representative of the subdivision 5 of the Verrucomicrobia phylum.</title>
        <authorList>
            <person name="Spring S."/>
            <person name="Bunk B."/>
            <person name="Sproer C."/>
            <person name="Klenk H.-P."/>
        </authorList>
    </citation>
    <scope>NUCLEOTIDE SEQUENCE [LARGE SCALE GENOMIC DNA]</scope>
    <source>
        <strain evidence="5">L21-Fru-AB</strain>
    </source>
</reference>
<feature type="domain" description="Polysaccharide export protein N-terminal" evidence="2">
    <location>
        <begin position="36"/>
        <end position="110"/>
    </location>
</feature>
<dbReference type="Gene3D" id="3.30.1950.10">
    <property type="entry name" value="wza like domain"/>
    <property type="match status" value="1"/>
</dbReference>
<evidence type="ECO:0000259" key="2">
    <source>
        <dbReference type="Pfam" id="PF02563"/>
    </source>
</evidence>
<dbReference type="InterPro" id="IPR003715">
    <property type="entry name" value="Poly_export_N"/>
</dbReference>
<dbReference type="AlphaFoldDB" id="A0A0G3EIA7"/>
<dbReference type="PANTHER" id="PTHR33619:SF3">
    <property type="entry name" value="POLYSACCHARIDE EXPORT PROTEIN GFCE-RELATED"/>
    <property type="match status" value="1"/>
</dbReference>
<organism evidence="4 5">
    <name type="scientific">Kiritimatiella glycovorans</name>
    <dbReference type="NCBI Taxonomy" id="1307763"/>
    <lineage>
        <taxon>Bacteria</taxon>
        <taxon>Pseudomonadati</taxon>
        <taxon>Kiritimatiellota</taxon>
        <taxon>Kiritimatiellia</taxon>
        <taxon>Kiritimatiellales</taxon>
        <taxon>Kiritimatiellaceae</taxon>
        <taxon>Kiritimatiella</taxon>
    </lineage>
</organism>
<evidence type="ECO:0000313" key="4">
    <source>
        <dbReference type="EMBL" id="AKJ65172.1"/>
    </source>
</evidence>
<accession>A0A0G3EIA7</accession>
<dbReference type="PANTHER" id="PTHR33619">
    <property type="entry name" value="POLYSACCHARIDE EXPORT PROTEIN GFCE-RELATED"/>
    <property type="match status" value="1"/>
</dbReference>
<reference evidence="4 5" key="2">
    <citation type="journal article" date="2016" name="ISME J.">
        <title>Characterization of the first cultured representative of Verrucomicrobia subdivision 5 indicates the proposal of a novel phylum.</title>
        <authorList>
            <person name="Spring S."/>
            <person name="Bunk B."/>
            <person name="Sproer C."/>
            <person name="Schumann P."/>
            <person name="Rohde M."/>
            <person name="Tindall B.J."/>
            <person name="Klenk H.P."/>
        </authorList>
    </citation>
    <scope>NUCLEOTIDE SEQUENCE [LARGE SCALE GENOMIC DNA]</scope>
    <source>
        <strain evidence="4 5">L21-Fru-AB</strain>
    </source>
</reference>
<dbReference type="SUPFAM" id="SSF142984">
    <property type="entry name" value="Nqo1 middle domain-like"/>
    <property type="match status" value="1"/>
</dbReference>
<sequence>MKSWVGAGLWLLVLLAAAGCLTYTQSSGDESSRDVGTYRLKPLDPINVVLRGIPEGERVIEETIDESGRINLMYLDSIEAAGKSTAELEDEIERAYIDNDIYRDVTVHVMMYAKSYYVRGEVKSPGQYQITKGTTLLQAIAAAGGYTEYANERKIQITRGGETYFYNAKKLEKNPGRDPMIEAGDVIRVWRSIF</sequence>
<gene>
    <name evidence="4" type="ORF">L21SP4_01937</name>
</gene>
<proteinExistence type="predicted"/>
<dbReference type="Gene3D" id="3.10.560.10">
    <property type="entry name" value="Outer membrane lipoprotein wza domain like"/>
    <property type="match status" value="1"/>
</dbReference>
<evidence type="ECO:0000313" key="5">
    <source>
        <dbReference type="Proteomes" id="UP000035268"/>
    </source>
</evidence>
<dbReference type="STRING" id="1307763.L21SP4_01937"/>
<dbReference type="Proteomes" id="UP000035268">
    <property type="component" value="Chromosome"/>
</dbReference>
<dbReference type="Pfam" id="PF02563">
    <property type="entry name" value="Poly_export"/>
    <property type="match status" value="1"/>
</dbReference>
<dbReference type="EMBL" id="CP010904">
    <property type="protein sequence ID" value="AKJ65172.1"/>
    <property type="molecule type" value="Genomic_DNA"/>
</dbReference>
<name>A0A0G3EIA7_9BACT</name>
<protein>
    <submittedName>
        <fullName evidence="4">Polysaccharide export protein Wza</fullName>
    </submittedName>
</protein>
<evidence type="ECO:0000256" key="1">
    <source>
        <dbReference type="ARBA" id="ARBA00022729"/>
    </source>
</evidence>